<protein>
    <submittedName>
        <fullName evidence="1">Uncharacterized protein</fullName>
    </submittedName>
</protein>
<organism evidence="1">
    <name type="scientific">human gut metagenome</name>
    <dbReference type="NCBI Taxonomy" id="408170"/>
    <lineage>
        <taxon>unclassified sequences</taxon>
        <taxon>metagenomes</taxon>
        <taxon>organismal metagenomes</taxon>
    </lineage>
</organism>
<gene>
    <name evidence="1" type="ORF">OBE_00083</name>
</gene>
<dbReference type="AlphaFoldDB" id="K1V294"/>
<proteinExistence type="predicted"/>
<dbReference type="EMBL" id="AJWZ01000058">
    <property type="protein sequence ID" value="EKC78006.1"/>
    <property type="molecule type" value="Genomic_DNA"/>
</dbReference>
<accession>K1V294</accession>
<comment type="caution">
    <text evidence="1">The sequence shown here is derived from an EMBL/GenBank/DDBJ whole genome shotgun (WGS) entry which is preliminary data.</text>
</comment>
<reference evidence="1" key="1">
    <citation type="journal article" date="2013" name="Environ. Microbiol.">
        <title>Microbiota from the distal guts of lean and obese adolescents exhibit partial functional redundancy besides clear differences in community structure.</title>
        <authorList>
            <person name="Ferrer M."/>
            <person name="Ruiz A."/>
            <person name="Lanza F."/>
            <person name="Haange S.B."/>
            <person name="Oberbach A."/>
            <person name="Till H."/>
            <person name="Bargiela R."/>
            <person name="Campoy C."/>
            <person name="Segura M.T."/>
            <person name="Richter M."/>
            <person name="von Bergen M."/>
            <person name="Seifert J."/>
            <person name="Suarez A."/>
        </authorList>
    </citation>
    <scope>NUCLEOTIDE SEQUENCE</scope>
</reference>
<name>K1V294_9ZZZZ</name>
<evidence type="ECO:0000313" key="1">
    <source>
        <dbReference type="EMBL" id="EKC78006.1"/>
    </source>
</evidence>
<sequence length="38" mass="4576">MKIHEDRSHMNIDTRWFEKGYAKEDVHSLRLQSLCTEA</sequence>
<feature type="non-terminal residue" evidence="1">
    <location>
        <position position="38"/>
    </location>
</feature>